<name>A0A8S4PPZ3_OWEFU</name>
<dbReference type="InterPro" id="IPR051057">
    <property type="entry name" value="PI-PLC_domain"/>
</dbReference>
<dbReference type="Proteomes" id="UP000749559">
    <property type="component" value="Unassembled WGS sequence"/>
</dbReference>
<keyword evidence="1" id="KW-0732">Signal</keyword>
<feature type="non-terminal residue" evidence="2">
    <location>
        <position position="668"/>
    </location>
</feature>
<reference evidence="2" key="1">
    <citation type="submission" date="2022-03" db="EMBL/GenBank/DDBJ databases">
        <authorList>
            <person name="Martin C."/>
        </authorList>
    </citation>
    <scope>NUCLEOTIDE SEQUENCE</scope>
</reference>
<protein>
    <recommendedName>
        <fullName evidence="4">PLC-like phosphodiesterase</fullName>
    </recommendedName>
</protein>
<comment type="caution">
    <text evidence="2">The sequence shown here is derived from an EMBL/GenBank/DDBJ whole genome shotgun (WGS) entry which is preliminary data.</text>
</comment>
<proteinExistence type="predicted"/>
<feature type="signal peptide" evidence="1">
    <location>
        <begin position="1"/>
        <end position="30"/>
    </location>
</feature>
<feature type="chain" id="PRO_5035948373" description="PLC-like phosphodiesterase" evidence="1">
    <location>
        <begin position="31"/>
        <end position="668"/>
    </location>
</feature>
<dbReference type="GO" id="GO:0006629">
    <property type="term" value="P:lipid metabolic process"/>
    <property type="evidence" value="ECO:0007669"/>
    <property type="project" value="InterPro"/>
</dbReference>
<dbReference type="InterPro" id="IPR017946">
    <property type="entry name" value="PLC-like_Pdiesterase_TIM-brl"/>
</dbReference>
<keyword evidence="3" id="KW-1185">Reference proteome</keyword>
<evidence type="ECO:0000313" key="3">
    <source>
        <dbReference type="Proteomes" id="UP000749559"/>
    </source>
</evidence>
<evidence type="ECO:0008006" key="4">
    <source>
        <dbReference type="Google" id="ProtNLM"/>
    </source>
</evidence>
<dbReference type="SUPFAM" id="SSF51695">
    <property type="entry name" value="PLC-like phosphodiesterases"/>
    <property type="match status" value="1"/>
</dbReference>
<dbReference type="PANTHER" id="PTHR13593:SF113">
    <property type="entry name" value="SI:DKEY-266F7.9"/>
    <property type="match status" value="1"/>
</dbReference>
<dbReference type="EMBL" id="CAIIXF020000010">
    <property type="protein sequence ID" value="CAH1795823.1"/>
    <property type="molecule type" value="Genomic_DNA"/>
</dbReference>
<sequence>HNGSCPRENNSLKQKMYHITLALLLACVAAKPLVKRELDDTLGWRPQYGTAKYPKYVGQWPNVNQGDIYCKETTDDCYLAKCTGDLEKKKGFANFPDIEDDNWLKLQKGTFLYPKNLCSKDKLVIGDIFIDDSGGYYEAQTNGSNNDYILTRNKWKQIHPETEWMSLLRPMIGDRRIGDIVIPGSHDAGTWGITAESELINNNPLFELADQIVPDVVANWSINQDQNFTMQLRSGLRYFDMRIAAVDNGIYRWWHGKAGTEVEPGLQEIADFARDNRNEILLLEFGHFAQRGIAGTDPIPENRKDEISDMMLRILSPHLVDSTAVDSNPTINAVLATGKNIIAMVKDDYIVEKSDLFWDFSIVHHWTGVSNPEDLFEQRTGLMREYRQNNPNDITGISACVTPNTNIVIGGALRHSELEPIFREVLELIFGDSVVGVQPSDMSFEGLQKSTIELGNNANVLGMNGRDPERYTRVGSVHHRGLNEQFENWLARPGIYKNNIIYIDSFQSSTLVQTAIKGNLGEIPRQVTIANQGNLRDGYLRWEGFRALDGDEGHICDTTTTSYSIVSLTSGTLKDAVPIPSQTSLNLREGEFPIDSDIVISVTGAGANDWFELYRANINTMVLETRDLFIRGTDLGDGAGFAYIDDNYDTFGEDCVTEPIGVVNIVRW</sequence>
<organism evidence="2 3">
    <name type="scientific">Owenia fusiformis</name>
    <name type="common">Polychaete worm</name>
    <dbReference type="NCBI Taxonomy" id="6347"/>
    <lineage>
        <taxon>Eukaryota</taxon>
        <taxon>Metazoa</taxon>
        <taxon>Spiralia</taxon>
        <taxon>Lophotrochozoa</taxon>
        <taxon>Annelida</taxon>
        <taxon>Polychaeta</taxon>
        <taxon>Sedentaria</taxon>
        <taxon>Canalipalpata</taxon>
        <taxon>Sabellida</taxon>
        <taxon>Oweniida</taxon>
        <taxon>Oweniidae</taxon>
        <taxon>Owenia</taxon>
    </lineage>
</organism>
<evidence type="ECO:0000313" key="2">
    <source>
        <dbReference type="EMBL" id="CAH1795823.1"/>
    </source>
</evidence>
<dbReference type="OrthoDB" id="6250216at2759"/>
<dbReference type="PANTHER" id="PTHR13593">
    <property type="match status" value="1"/>
</dbReference>
<accession>A0A8S4PPZ3</accession>
<dbReference type="AlphaFoldDB" id="A0A8S4PPZ3"/>
<dbReference type="GO" id="GO:0008081">
    <property type="term" value="F:phosphoric diester hydrolase activity"/>
    <property type="evidence" value="ECO:0007669"/>
    <property type="project" value="InterPro"/>
</dbReference>
<dbReference type="Gene3D" id="3.20.20.190">
    <property type="entry name" value="Phosphatidylinositol (PI) phosphodiesterase"/>
    <property type="match status" value="1"/>
</dbReference>
<gene>
    <name evidence="2" type="ORF">OFUS_LOCUS20307</name>
</gene>
<evidence type="ECO:0000256" key="1">
    <source>
        <dbReference type="SAM" id="SignalP"/>
    </source>
</evidence>